<name>W1NQG4_AMBTC</name>
<proteinExistence type="predicted"/>
<evidence type="ECO:0000313" key="3">
    <source>
        <dbReference type="Proteomes" id="UP000017836"/>
    </source>
</evidence>
<evidence type="ECO:0000313" key="2">
    <source>
        <dbReference type="EMBL" id="ERM98022.1"/>
    </source>
</evidence>
<keyword evidence="3" id="KW-1185">Reference proteome</keyword>
<accession>W1NQG4</accession>
<dbReference type="HOGENOM" id="CLU_199976_0_0_1"/>
<feature type="region of interest" description="Disordered" evidence="1">
    <location>
        <begin position="27"/>
        <end position="70"/>
    </location>
</feature>
<gene>
    <name evidence="2" type="ORF">AMTR_s00120p00057880</name>
</gene>
<dbReference type="Gramene" id="ERM98022">
    <property type="protein sequence ID" value="ERM98022"/>
    <property type="gene ID" value="AMTR_s00120p00057880"/>
</dbReference>
<sequence>MLSEFVPVDMEDIEAKMELLQREVNEEAVQEEGEQDVVGESSRAVVDNLAPSTQPAVEERRRHNTRQKQY</sequence>
<feature type="compositionally biased region" description="Acidic residues" evidence="1">
    <location>
        <begin position="27"/>
        <end position="37"/>
    </location>
</feature>
<evidence type="ECO:0000256" key="1">
    <source>
        <dbReference type="SAM" id="MobiDB-lite"/>
    </source>
</evidence>
<organism evidence="2 3">
    <name type="scientific">Amborella trichopoda</name>
    <dbReference type="NCBI Taxonomy" id="13333"/>
    <lineage>
        <taxon>Eukaryota</taxon>
        <taxon>Viridiplantae</taxon>
        <taxon>Streptophyta</taxon>
        <taxon>Embryophyta</taxon>
        <taxon>Tracheophyta</taxon>
        <taxon>Spermatophyta</taxon>
        <taxon>Magnoliopsida</taxon>
        <taxon>Amborellales</taxon>
        <taxon>Amborellaceae</taxon>
        <taxon>Amborella</taxon>
    </lineage>
</organism>
<dbReference type="EMBL" id="KI395590">
    <property type="protein sequence ID" value="ERM98022.1"/>
    <property type="molecule type" value="Genomic_DNA"/>
</dbReference>
<dbReference type="AlphaFoldDB" id="W1NQG4"/>
<dbReference type="Proteomes" id="UP000017836">
    <property type="component" value="Unassembled WGS sequence"/>
</dbReference>
<reference evidence="3" key="1">
    <citation type="journal article" date="2013" name="Science">
        <title>The Amborella genome and the evolution of flowering plants.</title>
        <authorList>
            <consortium name="Amborella Genome Project"/>
        </authorList>
    </citation>
    <scope>NUCLEOTIDE SEQUENCE [LARGE SCALE GENOMIC DNA]</scope>
</reference>
<protein>
    <submittedName>
        <fullName evidence="2">Uncharacterized protein</fullName>
    </submittedName>
</protein>